<organism evidence="2 3">
    <name type="scientific">Lentzea flaviverrucosa</name>
    <dbReference type="NCBI Taxonomy" id="200379"/>
    <lineage>
        <taxon>Bacteria</taxon>
        <taxon>Bacillati</taxon>
        <taxon>Actinomycetota</taxon>
        <taxon>Actinomycetes</taxon>
        <taxon>Pseudonocardiales</taxon>
        <taxon>Pseudonocardiaceae</taxon>
        <taxon>Lentzea</taxon>
    </lineage>
</organism>
<proteinExistence type="predicted"/>
<dbReference type="InterPro" id="IPR010982">
    <property type="entry name" value="Lambda_DNA-bd_dom_sf"/>
</dbReference>
<dbReference type="InterPro" id="IPR043917">
    <property type="entry name" value="DUF5753"/>
</dbReference>
<evidence type="ECO:0000313" key="2">
    <source>
        <dbReference type="EMBL" id="SEP84823.1"/>
    </source>
</evidence>
<gene>
    <name evidence="2" type="ORF">SAMN05216195_101396</name>
</gene>
<dbReference type="SUPFAM" id="SSF47413">
    <property type="entry name" value="lambda repressor-like DNA-binding domains"/>
    <property type="match status" value="1"/>
</dbReference>
<accession>A0A1H9B826</accession>
<dbReference type="Pfam" id="PF19054">
    <property type="entry name" value="DUF5753"/>
    <property type="match status" value="1"/>
</dbReference>
<dbReference type="GO" id="GO:0003677">
    <property type="term" value="F:DNA binding"/>
    <property type="evidence" value="ECO:0007669"/>
    <property type="project" value="InterPro"/>
</dbReference>
<evidence type="ECO:0000259" key="1">
    <source>
        <dbReference type="Pfam" id="PF19054"/>
    </source>
</evidence>
<dbReference type="Pfam" id="PF13560">
    <property type="entry name" value="HTH_31"/>
    <property type="match status" value="1"/>
</dbReference>
<dbReference type="CDD" id="cd00093">
    <property type="entry name" value="HTH_XRE"/>
    <property type="match status" value="1"/>
</dbReference>
<evidence type="ECO:0000313" key="3">
    <source>
        <dbReference type="Proteomes" id="UP000199028"/>
    </source>
</evidence>
<sequence length="298" mass="33081">MPLRYSTVRGRAFGEGIRAAIAQSGMTGRELADVLGWQEAKVSDMVNGKGGITFQDVVLVLGACRVPEPERERLLDLFPDRELDGWWQPHGKHMPIRPRTARTHLAAAESLVSWHPHAIPDLLQTTDHARVWLTASATVPATEVDERLRALQELQELLRNGVDCTFYIHEFALVLQVGGHEVHVTQLCHLMLMANWKRIKVLIVPAAAGAHAGIAGPFTQLKFPKYQPLIWATTENSSLFVEEKSATDSYESVIQALGKISLDQDESTAWLSRLCVRLQEASGAERVTGEDDEPFPPL</sequence>
<dbReference type="EMBL" id="FOFT01000001">
    <property type="protein sequence ID" value="SEP84823.1"/>
    <property type="molecule type" value="Genomic_DNA"/>
</dbReference>
<protein>
    <recommendedName>
        <fullName evidence="1">DUF5753 domain-containing protein</fullName>
    </recommendedName>
</protein>
<dbReference type="InterPro" id="IPR001387">
    <property type="entry name" value="Cro/C1-type_HTH"/>
</dbReference>
<feature type="domain" description="DUF5753" evidence="1">
    <location>
        <begin position="106"/>
        <end position="273"/>
    </location>
</feature>
<dbReference type="AlphaFoldDB" id="A0A1H9B826"/>
<reference evidence="3" key="1">
    <citation type="submission" date="2016-10" db="EMBL/GenBank/DDBJ databases">
        <authorList>
            <person name="Varghese N."/>
            <person name="Submissions S."/>
        </authorList>
    </citation>
    <scope>NUCLEOTIDE SEQUENCE [LARGE SCALE GENOMIC DNA]</scope>
    <source>
        <strain evidence="3">CGMCC 4.578</strain>
    </source>
</reference>
<name>A0A1H9B826_9PSEU</name>
<dbReference type="Proteomes" id="UP000199028">
    <property type="component" value="Unassembled WGS sequence"/>
</dbReference>
<keyword evidence="3" id="KW-1185">Reference proteome</keyword>